<dbReference type="Pfam" id="PF01804">
    <property type="entry name" value="Penicil_amidase"/>
    <property type="match status" value="1"/>
</dbReference>
<dbReference type="Proteomes" id="UP000199470">
    <property type="component" value="Unassembled WGS sequence"/>
</dbReference>
<evidence type="ECO:0000256" key="1">
    <source>
        <dbReference type="ARBA" id="ARBA00006586"/>
    </source>
</evidence>
<comment type="cofactor">
    <cofactor evidence="6">
        <name>Ca(2+)</name>
        <dbReference type="ChEBI" id="CHEBI:29108"/>
    </cofactor>
    <text evidence="6">Binds 1 Ca(2+) ion per dimer.</text>
</comment>
<dbReference type="GO" id="GO:0016811">
    <property type="term" value="F:hydrolase activity, acting on carbon-nitrogen (but not peptide) bonds, in linear amides"/>
    <property type="evidence" value="ECO:0007669"/>
    <property type="project" value="InterPro"/>
</dbReference>
<dbReference type="Gene3D" id="3.60.20.10">
    <property type="entry name" value="Glutamine Phosphoribosylpyrophosphate, subunit 1, domain 1"/>
    <property type="match status" value="1"/>
</dbReference>
<dbReference type="InterPro" id="IPR023343">
    <property type="entry name" value="Penicillin_amidase_dom1"/>
</dbReference>
<dbReference type="InterPro" id="IPR043146">
    <property type="entry name" value="Penicillin_amidase_N_B-knob"/>
</dbReference>
<dbReference type="InterPro" id="IPR029055">
    <property type="entry name" value="Ntn_hydrolases_N"/>
</dbReference>
<dbReference type="EMBL" id="FOTW01000026">
    <property type="protein sequence ID" value="SFM63164.1"/>
    <property type="molecule type" value="Genomic_DNA"/>
</dbReference>
<dbReference type="PIRSF" id="PIRSF001227">
    <property type="entry name" value="Pen_acylase"/>
    <property type="match status" value="1"/>
</dbReference>
<dbReference type="Gene3D" id="2.30.120.10">
    <property type="match status" value="1"/>
</dbReference>
<reference evidence="8 9" key="1">
    <citation type="submission" date="2016-10" db="EMBL/GenBank/DDBJ databases">
        <authorList>
            <person name="de Groot N.N."/>
        </authorList>
    </citation>
    <scope>NUCLEOTIDE SEQUENCE [LARGE SCALE GENOMIC DNA]</scope>
    <source>
        <strain evidence="8 9">ATCC 43154</strain>
    </source>
</reference>
<protein>
    <submittedName>
        <fullName evidence="8">Acyl-homoserine-lactone acylase</fullName>
    </submittedName>
</protein>
<comment type="similarity">
    <text evidence="1">Belongs to the peptidase S45 family.</text>
</comment>
<dbReference type="InterPro" id="IPR043147">
    <property type="entry name" value="Penicillin_amidase_A-knob"/>
</dbReference>
<dbReference type="InterPro" id="IPR014395">
    <property type="entry name" value="Pen/GL7ACA/AHL_acylase"/>
</dbReference>
<evidence type="ECO:0000313" key="9">
    <source>
        <dbReference type="Proteomes" id="UP000199470"/>
    </source>
</evidence>
<accession>A0A1I4SFL4</accession>
<keyword evidence="4" id="KW-0865">Zymogen</keyword>
<dbReference type="RefSeq" id="WP_245774416.1">
    <property type="nucleotide sequence ID" value="NZ_FOTW01000026.1"/>
</dbReference>
<dbReference type="InterPro" id="IPR002692">
    <property type="entry name" value="S45"/>
</dbReference>
<feature type="active site" description="Nucleophile" evidence="5">
    <location>
        <position position="230"/>
    </location>
</feature>
<keyword evidence="3" id="KW-0378">Hydrolase</keyword>
<evidence type="ECO:0000256" key="3">
    <source>
        <dbReference type="ARBA" id="ARBA00022801"/>
    </source>
</evidence>
<feature type="binding site" evidence="6">
    <location>
        <position position="300"/>
    </location>
    <ligand>
        <name>Ca(2+)</name>
        <dbReference type="ChEBI" id="CHEBI:29108"/>
    </ligand>
</feature>
<feature type="binding site" evidence="6">
    <location>
        <position position="303"/>
    </location>
    <ligand>
        <name>Ca(2+)</name>
        <dbReference type="ChEBI" id="CHEBI:29108"/>
    </ligand>
</feature>
<keyword evidence="6" id="KW-0106">Calcium</keyword>
<sequence>MSTMRPALAMMCLLPLGAVGNAAAVGHANHANHADTADQASGARAKAGAAEAARWRAQAQRVTIRRDKWGIPHVHGKSDADAVFGLMYAQAEDDFKRVELNYINAMGRLAEVQGEAELYRDLRMKLFISPAQLKAQYAASPAWLKKLMTAFADGLNFYLATHPQVKPQLIARFEPWMALSFSEGSIGGDIESVNLAQLEQLYGRRAPLAGPAQTLAQLRGSDLDEEPRGSNGFAIAPALTRNGHALLLINPHTSFYFRPEVQVSSGEGLNAYGAVTWGQFFVYQGFNERIGWMHTSGGGDVIDEYAETVVERDGRFFYRYGAGERALKAVDITLPYKGADGGMASKVVRVYYSHHGPIVREADGKWLAVRLMNQPRKALTQSFIRTKARNYAAFHKAMELRTNSSNNTVYADADGNIAYFHGNFIPVRDSRFDWRQPVDGSDPATEWRGLHAVKDTITLFNPPNGWIQNTNNWPFSAAGKYSPRARDYPAYMSMNPENPRGIHAVRVLQDQRDFTIDSLIASAYDNALPAFEPLLPKLFAAWDELAEGDPLKPALAAQVAALRGWDTRYALESVATSLAVFWAQDMAASFGPSAKGAKMLVLDYMETRLTARERLLALQRASDKLAADFGQWQTPWGEINRFQRLTGDVVQPFDDSKPSLPVAFASANWGSLAAYGMTTPAKTKRIYGERGNSFVAAVEFGPRLKARSILAGGQSGDPASPHFADQAEMYARGEFKEVLFYPEDVERNLERKYHPGQ</sequence>
<evidence type="ECO:0000256" key="6">
    <source>
        <dbReference type="PIRSR" id="PIRSR001227-2"/>
    </source>
</evidence>
<dbReference type="CDD" id="cd01936">
    <property type="entry name" value="Ntn_CA"/>
    <property type="match status" value="1"/>
</dbReference>
<dbReference type="Gene3D" id="1.10.439.10">
    <property type="entry name" value="Penicillin Amidohydrolase, domain 1"/>
    <property type="match status" value="1"/>
</dbReference>
<name>A0A1I4SFL4_9BURK</name>
<dbReference type="PANTHER" id="PTHR34218">
    <property type="entry name" value="PEPTIDASE S45 PENICILLIN AMIDASE"/>
    <property type="match status" value="1"/>
</dbReference>
<dbReference type="STRING" id="758825.SAMN02982985_04743"/>
<keyword evidence="2 7" id="KW-0732">Signal</keyword>
<dbReference type="GO" id="GO:0017000">
    <property type="term" value="P:antibiotic biosynthetic process"/>
    <property type="evidence" value="ECO:0007669"/>
    <property type="project" value="InterPro"/>
</dbReference>
<proteinExistence type="inferred from homology"/>
<feature type="signal peptide" evidence="7">
    <location>
        <begin position="1"/>
        <end position="24"/>
    </location>
</feature>
<evidence type="ECO:0000256" key="5">
    <source>
        <dbReference type="PIRSR" id="PIRSR001227-1"/>
    </source>
</evidence>
<keyword evidence="6" id="KW-0479">Metal-binding</keyword>
<dbReference type="AlphaFoldDB" id="A0A1I4SFL4"/>
<evidence type="ECO:0000313" key="8">
    <source>
        <dbReference type="EMBL" id="SFM63164.1"/>
    </source>
</evidence>
<dbReference type="Gene3D" id="1.10.1400.10">
    <property type="match status" value="1"/>
</dbReference>
<evidence type="ECO:0000256" key="2">
    <source>
        <dbReference type="ARBA" id="ARBA00022729"/>
    </source>
</evidence>
<gene>
    <name evidence="8" type="ORF">SAMN02982985_04743</name>
</gene>
<evidence type="ECO:0000256" key="4">
    <source>
        <dbReference type="ARBA" id="ARBA00023145"/>
    </source>
</evidence>
<keyword evidence="9" id="KW-1185">Reference proteome</keyword>
<evidence type="ECO:0000256" key="7">
    <source>
        <dbReference type="SAM" id="SignalP"/>
    </source>
</evidence>
<feature type="chain" id="PRO_5011716561" evidence="7">
    <location>
        <begin position="25"/>
        <end position="757"/>
    </location>
</feature>
<organism evidence="8 9">
    <name type="scientific">Rugamonas rubra</name>
    <dbReference type="NCBI Taxonomy" id="758825"/>
    <lineage>
        <taxon>Bacteria</taxon>
        <taxon>Pseudomonadati</taxon>
        <taxon>Pseudomonadota</taxon>
        <taxon>Betaproteobacteria</taxon>
        <taxon>Burkholderiales</taxon>
        <taxon>Oxalobacteraceae</taxon>
        <taxon>Telluria group</taxon>
        <taxon>Rugamonas</taxon>
    </lineage>
</organism>
<dbReference type="SUPFAM" id="SSF56235">
    <property type="entry name" value="N-terminal nucleophile aminohydrolases (Ntn hydrolases)"/>
    <property type="match status" value="1"/>
</dbReference>
<dbReference type="GO" id="GO:0046872">
    <property type="term" value="F:metal ion binding"/>
    <property type="evidence" value="ECO:0007669"/>
    <property type="project" value="UniProtKB-KW"/>
</dbReference>
<dbReference type="PANTHER" id="PTHR34218:SF3">
    <property type="entry name" value="ACYL-HOMOSERINE LACTONE ACYLASE PVDQ"/>
    <property type="match status" value="1"/>
</dbReference>